<comment type="caution">
    <text evidence="3">The sequence shown here is derived from an EMBL/GenBank/DDBJ whole genome shotgun (WGS) entry which is preliminary data.</text>
</comment>
<dbReference type="AlphaFoldDB" id="A0AAV3SQV9"/>
<proteinExistence type="predicted"/>
<dbReference type="Pfam" id="PF26417">
    <property type="entry name" value="DUF8112"/>
    <property type="match status" value="1"/>
</dbReference>
<evidence type="ECO:0000313" key="6">
    <source>
        <dbReference type="Proteomes" id="UP001567571"/>
    </source>
</evidence>
<dbReference type="Proteomes" id="UP001567571">
    <property type="component" value="Unassembled WGS sequence"/>
</dbReference>
<reference evidence="3" key="2">
    <citation type="submission" date="2023-12" db="EMBL/GenBank/DDBJ databases">
        <authorList>
            <person name="Sun Q."/>
            <person name="Inoue M."/>
        </authorList>
    </citation>
    <scope>NUCLEOTIDE SEQUENCE</scope>
    <source>
        <strain evidence="3">JCM 14265</strain>
    </source>
</reference>
<dbReference type="EMBL" id="JBEDNW010000009">
    <property type="protein sequence ID" value="MEZ3168520.1"/>
    <property type="molecule type" value="Genomic_DNA"/>
</dbReference>
<sequence length="198" mass="21780">MTRKITDGEDSIDDNLIEDISQIKQLALGEGPAECQICDRKLREGDELTAYAFRAAGNPIFEIGFVMCRADEHAHPTEFMRGVHELVVTGRIGLCTDVATQSSWLVLLAPEPIVASRPRSSDAHPVGEETTRKTDPLHTHQATEADPTPPFEGIHERGSTQLEGTTEHTADYSQRDGTQQAEHNEQVHQQATNQGGDE</sequence>
<dbReference type="Proteomes" id="UP001501425">
    <property type="component" value="Unassembled WGS sequence"/>
</dbReference>
<gene>
    <name evidence="4" type="ORF">ABNG02_14440</name>
    <name evidence="3" type="ORF">GCM10008994_12790</name>
</gene>
<evidence type="ECO:0000313" key="3">
    <source>
        <dbReference type="EMBL" id="GAA0539063.1"/>
    </source>
</evidence>
<organism evidence="3 5">
    <name type="scientific">Halorubrum ejinorense</name>
    <dbReference type="NCBI Taxonomy" id="425309"/>
    <lineage>
        <taxon>Archaea</taxon>
        <taxon>Methanobacteriati</taxon>
        <taxon>Methanobacteriota</taxon>
        <taxon>Stenosarchaea group</taxon>
        <taxon>Halobacteria</taxon>
        <taxon>Halobacteriales</taxon>
        <taxon>Haloferacaceae</taxon>
        <taxon>Halorubrum</taxon>
    </lineage>
</organism>
<evidence type="ECO:0000313" key="4">
    <source>
        <dbReference type="EMBL" id="MEZ3168520.1"/>
    </source>
</evidence>
<evidence type="ECO:0000256" key="1">
    <source>
        <dbReference type="SAM" id="MobiDB-lite"/>
    </source>
</evidence>
<feature type="region of interest" description="Disordered" evidence="1">
    <location>
        <begin position="116"/>
        <end position="198"/>
    </location>
</feature>
<keyword evidence="6" id="KW-1185">Reference proteome</keyword>
<feature type="compositionally biased region" description="Polar residues" evidence="1">
    <location>
        <begin position="175"/>
        <end position="198"/>
    </location>
</feature>
<evidence type="ECO:0000313" key="5">
    <source>
        <dbReference type="Proteomes" id="UP001501425"/>
    </source>
</evidence>
<evidence type="ECO:0000259" key="2">
    <source>
        <dbReference type="Pfam" id="PF26417"/>
    </source>
</evidence>
<reference evidence="3" key="1">
    <citation type="journal article" date="2014" name="Int. J. Syst. Evol. Microbiol.">
        <title>Complete genome sequence of Corynebacterium casei LMG S-19264T (=DSM 44701T), isolated from a smear-ripened cheese.</title>
        <authorList>
            <consortium name="US DOE Joint Genome Institute (JGI-PGF)"/>
            <person name="Walter F."/>
            <person name="Albersmeier A."/>
            <person name="Kalinowski J."/>
            <person name="Ruckert C."/>
        </authorList>
    </citation>
    <scope>NUCLEOTIDE SEQUENCE</scope>
    <source>
        <strain evidence="3">JCM 14265</strain>
    </source>
</reference>
<feature type="domain" description="DUF8112" evidence="2">
    <location>
        <begin position="12"/>
        <end position="118"/>
    </location>
</feature>
<reference evidence="4 6" key="3">
    <citation type="submission" date="2024-06" db="EMBL/GenBank/DDBJ databases">
        <title>Halorubrum miltondacostae sp. nov., a potential PHA producer isolated from an inland solar saltern in Rio Maior, Portugal.</title>
        <authorList>
            <person name="Albuquerque L."/>
            <person name="Viver T."/>
            <person name="Barroso C."/>
            <person name="Claudino R."/>
            <person name="Galvan M."/>
            <person name="Simoes G."/>
            <person name="Lobo Da Cunha A."/>
            <person name="Egas C."/>
        </authorList>
    </citation>
    <scope>NUCLEOTIDE SEQUENCE [LARGE SCALE GENOMIC DNA]</scope>
    <source>
        <strain evidence="4 6">DSM 18646</strain>
    </source>
</reference>
<accession>A0AAV3SQV9</accession>
<dbReference type="InterPro" id="IPR058425">
    <property type="entry name" value="DUF8112"/>
</dbReference>
<name>A0AAV3SQV9_9EURY</name>
<dbReference type="EMBL" id="BAAADQ010000004">
    <property type="protein sequence ID" value="GAA0539063.1"/>
    <property type="molecule type" value="Genomic_DNA"/>
</dbReference>
<feature type="compositionally biased region" description="Basic and acidic residues" evidence="1">
    <location>
        <begin position="165"/>
        <end position="174"/>
    </location>
</feature>
<dbReference type="RefSeq" id="WP_343777590.1">
    <property type="nucleotide sequence ID" value="NZ_BAAADQ010000004.1"/>
</dbReference>
<feature type="compositionally biased region" description="Basic and acidic residues" evidence="1">
    <location>
        <begin position="119"/>
        <end position="143"/>
    </location>
</feature>
<protein>
    <recommendedName>
        <fullName evidence="2">DUF8112 domain-containing protein</fullName>
    </recommendedName>
</protein>